<name>A0A1V2H373_9PROT</name>
<dbReference type="RefSeq" id="WP_076957546.1">
    <property type="nucleotide sequence ID" value="NZ_MLCO01000096.1"/>
</dbReference>
<evidence type="ECO:0000313" key="1">
    <source>
        <dbReference type="EMBL" id="ONG53562.1"/>
    </source>
</evidence>
<dbReference type="AlphaFoldDB" id="A0A1V2H373"/>
<keyword evidence="2" id="KW-1185">Reference proteome</keyword>
<sequence length="565" mass="60146">MLVYGDAWQEVAPDQALDRLAGRLRRLGAMPAGLPRHAVLAEAFCQAAGLAQGLADAEFEAAGQDDPSPTQAASLALVMRLATALGQSWRSGFRTLANLPPVPQRAAGWPARLRLRQPEGFSFYALYPEGHWQAALASGLGPSTRVIGLRSIGLALAAMVAAALGAAPPLTLRPTGPPFRRRLALAPALQARLAEPAPAFAIVDEGPGLSGSSMAAVAEALLEAGHPAGRLHLFPGHAGLPGAQASAAHRALWQRLPRHVAPLQPDLGAWLAPLAGPPEAPPQDLSGGAWRGLRYGSEAAWPPVDSLQERRKVLLQAGGQRWLARFCGLGEAGRRKAPLARALSRAGFIPAWRGLRHGFSLEAWETAEGLDQRRAEPGLLFDTVLRYLAFRARHFPVPAGQGAAPAALWEMACVNTGLALGDAAGQALRDQAPPLDRLAALARPCRTDGRMQPWEWLHRADGRLLKADALDHHAAHDLVGCQDIAWDVAGAELELGLDGDRLLAALEERLGWPQHGALLDFHRRCYPAFQLGARAMAAASHAHWPAEAVRLGRTDAYAAALARRL</sequence>
<proteinExistence type="predicted"/>
<protein>
    <submittedName>
        <fullName evidence="1">Uncharacterized protein</fullName>
    </submittedName>
</protein>
<organism evidence="1 2">
    <name type="scientific">Teichococcus deserti</name>
    <dbReference type="NCBI Taxonomy" id="1817963"/>
    <lineage>
        <taxon>Bacteria</taxon>
        <taxon>Pseudomonadati</taxon>
        <taxon>Pseudomonadota</taxon>
        <taxon>Alphaproteobacteria</taxon>
        <taxon>Acetobacterales</taxon>
        <taxon>Roseomonadaceae</taxon>
        <taxon>Roseomonas</taxon>
    </lineage>
</organism>
<accession>A0A1V2H373</accession>
<evidence type="ECO:0000313" key="2">
    <source>
        <dbReference type="Proteomes" id="UP000188879"/>
    </source>
</evidence>
<reference evidence="1 2" key="1">
    <citation type="submission" date="2016-10" db="EMBL/GenBank/DDBJ databases">
        <title>Draft Genome sequence of Roseomonas sp. strain M3.</title>
        <authorList>
            <person name="Subhash Y."/>
            <person name="Lee S."/>
        </authorList>
    </citation>
    <scope>NUCLEOTIDE SEQUENCE [LARGE SCALE GENOMIC DNA]</scope>
    <source>
        <strain evidence="1 2">M3</strain>
    </source>
</reference>
<dbReference type="EMBL" id="MLCO01000096">
    <property type="protein sequence ID" value="ONG53562.1"/>
    <property type="molecule type" value="Genomic_DNA"/>
</dbReference>
<gene>
    <name evidence="1" type="ORF">BKE38_11755</name>
</gene>
<dbReference type="OrthoDB" id="7592571at2"/>
<dbReference type="Proteomes" id="UP000188879">
    <property type="component" value="Unassembled WGS sequence"/>
</dbReference>
<comment type="caution">
    <text evidence="1">The sequence shown here is derived from an EMBL/GenBank/DDBJ whole genome shotgun (WGS) entry which is preliminary data.</text>
</comment>